<keyword evidence="5" id="KW-0732">Signal</keyword>
<evidence type="ECO:0000313" key="8">
    <source>
        <dbReference type="Proteomes" id="UP000553766"/>
    </source>
</evidence>
<dbReference type="Proteomes" id="UP000553766">
    <property type="component" value="Unassembled WGS sequence"/>
</dbReference>
<protein>
    <submittedName>
        <fullName evidence="7">Outer membrane protein OmpA-like peptidoglycan-associated protein</fullName>
    </submittedName>
</protein>
<gene>
    <name evidence="7" type="ORF">FHS89_000321</name>
</gene>
<dbReference type="InterPro" id="IPR036737">
    <property type="entry name" value="OmpA-like_sf"/>
</dbReference>
<sequence length="213" mass="22028">MRMTKYRIVPALGVVAILAACAEGQEPNNRVTGSIAGALAGAAAGAAIADNDQRGAIIGGILGGIAGGAYGDFLDQQEAELRRDLEGSGVGIENTGQELIVTLPNAITFAVDSTTVRPAFRNDLVQIAQSLIAYPNSIVEITGHTDSDGPTAYNQDLSERRAIAVADIIAANGVPASRMRVFGGGEQFPIATNETEAGKAQNRRVEIVITPQG</sequence>
<dbReference type="InterPro" id="IPR006690">
    <property type="entry name" value="OMPA-like_CS"/>
</dbReference>
<dbReference type="GO" id="GO:0009279">
    <property type="term" value="C:cell outer membrane"/>
    <property type="evidence" value="ECO:0007669"/>
    <property type="project" value="UniProtKB-SubCell"/>
</dbReference>
<dbReference type="InterPro" id="IPR050330">
    <property type="entry name" value="Bact_OuterMem_StrucFunc"/>
</dbReference>
<feature type="signal peptide" evidence="5">
    <location>
        <begin position="1"/>
        <end position="22"/>
    </location>
</feature>
<dbReference type="SUPFAM" id="SSF103088">
    <property type="entry name" value="OmpA-like"/>
    <property type="match status" value="1"/>
</dbReference>
<comment type="subcellular location">
    <subcellularLocation>
        <location evidence="1">Cell outer membrane</location>
    </subcellularLocation>
</comment>
<dbReference type="InterPro" id="IPR006664">
    <property type="entry name" value="OMP_bac"/>
</dbReference>
<dbReference type="Pfam" id="PF00691">
    <property type="entry name" value="OmpA"/>
    <property type="match status" value="1"/>
</dbReference>
<dbReference type="Pfam" id="PF13488">
    <property type="entry name" value="Gly-zipper_Omp"/>
    <property type="match status" value="1"/>
</dbReference>
<dbReference type="PANTHER" id="PTHR30329:SF21">
    <property type="entry name" value="LIPOPROTEIN YIAD-RELATED"/>
    <property type="match status" value="1"/>
</dbReference>
<evidence type="ECO:0000256" key="1">
    <source>
        <dbReference type="ARBA" id="ARBA00004442"/>
    </source>
</evidence>
<dbReference type="PROSITE" id="PS51123">
    <property type="entry name" value="OMPA_2"/>
    <property type="match status" value="1"/>
</dbReference>
<keyword evidence="2 4" id="KW-0472">Membrane</keyword>
<evidence type="ECO:0000256" key="5">
    <source>
        <dbReference type="SAM" id="SignalP"/>
    </source>
</evidence>
<keyword evidence="8" id="KW-1185">Reference proteome</keyword>
<name>A0A840WJF4_9RHOB</name>
<organism evidence="7 8">
    <name type="scientific">Rubricella aquisinus</name>
    <dbReference type="NCBI Taxonomy" id="2028108"/>
    <lineage>
        <taxon>Bacteria</taxon>
        <taxon>Pseudomonadati</taxon>
        <taxon>Pseudomonadota</taxon>
        <taxon>Alphaproteobacteria</taxon>
        <taxon>Rhodobacterales</taxon>
        <taxon>Paracoccaceae</taxon>
        <taxon>Rubricella</taxon>
    </lineage>
</organism>
<dbReference type="Gene3D" id="3.30.1330.60">
    <property type="entry name" value="OmpA-like domain"/>
    <property type="match status" value="1"/>
</dbReference>
<dbReference type="CDD" id="cd07185">
    <property type="entry name" value="OmpA_C-like"/>
    <property type="match status" value="1"/>
</dbReference>
<dbReference type="PROSITE" id="PS51257">
    <property type="entry name" value="PROKAR_LIPOPROTEIN"/>
    <property type="match status" value="1"/>
</dbReference>
<dbReference type="PROSITE" id="PS01068">
    <property type="entry name" value="OMPA_1"/>
    <property type="match status" value="1"/>
</dbReference>
<evidence type="ECO:0000256" key="3">
    <source>
        <dbReference type="ARBA" id="ARBA00023237"/>
    </source>
</evidence>
<evidence type="ECO:0000259" key="6">
    <source>
        <dbReference type="PROSITE" id="PS51123"/>
    </source>
</evidence>
<keyword evidence="3" id="KW-0998">Cell outer membrane</keyword>
<dbReference type="PRINTS" id="PR01021">
    <property type="entry name" value="OMPADOMAIN"/>
</dbReference>
<feature type="domain" description="OmpA-like" evidence="6">
    <location>
        <begin position="96"/>
        <end position="213"/>
    </location>
</feature>
<dbReference type="InterPro" id="IPR039567">
    <property type="entry name" value="Gly-zipper"/>
</dbReference>
<dbReference type="InterPro" id="IPR006665">
    <property type="entry name" value="OmpA-like"/>
</dbReference>
<evidence type="ECO:0000313" key="7">
    <source>
        <dbReference type="EMBL" id="MBB5514323.1"/>
    </source>
</evidence>
<dbReference type="RefSeq" id="WP_246413511.1">
    <property type="nucleotide sequence ID" value="NZ_JACIJS010000001.1"/>
</dbReference>
<evidence type="ECO:0000256" key="4">
    <source>
        <dbReference type="PROSITE-ProRule" id="PRU00473"/>
    </source>
</evidence>
<evidence type="ECO:0000256" key="2">
    <source>
        <dbReference type="ARBA" id="ARBA00023136"/>
    </source>
</evidence>
<dbReference type="PANTHER" id="PTHR30329">
    <property type="entry name" value="STATOR ELEMENT OF FLAGELLAR MOTOR COMPLEX"/>
    <property type="match status" value="1"/>
</dbReference>
<comment type="caution">
    <text evidence="7">The sequence shown here is derived from an EMBL/GenBank/DDBJ whole genome shotgun (WGS) entry which is preliminary data.</text>
</comment>
<feature type="chain" id="PRO_5032553782" evidence="5">
    <location>
        <begin position="23"/>
        <end position="213"/>
    </location>
</feature>
<accession>A0A840WJF4</accession>
<dbReference type="AlphaFoldDB" id="A0A840WJF4"/>
<dbReference type="PRINTS" id="PR01023">
    <property type="entry name" value="NAFLGMOTY"/>
</dbReference>
<reference evidence="7 8" key="1">
    <citation type="submission" date="2020-08" db="EMBL/GenBank/DDBJ databases">
        <title>Genomic Encyclopedia of Type Strains, Phase IV (KMG-IV): sequencing the most valuable type-strain genomes for metagenomic binning, comparative biology and taxonomic classification.</title>
        <authorList>
            <person name="Goeker M."/>
        </authorList>
    </citation>
    <scope>NUCLEOTIDE SEQUENCE [LARGE SCALE GENOMIC DNA]</scope>
    <source>
        <strain evidence="7 8">DSM 103377</strain>
    </source>
</reference>
<dbReference type="EMBL" id="JACIJS010000001">
    <property type="protein sequence ID" value="MBB5514323.1"/>
    <property type="molecule type" value="Genomic_DNA"/>
</dbReference>
<proteinExistence type="predicted"/>